<sequence length="606" mass="68367">MRLLNTHTLQLQTFLGPVPQYAILSHTWGEEEITFEDMKAGGNAQNMKGYRKLEESAKVARDDGFDFIWIDTCCIDKSSSAELSEAINSMFQWYKQAVVCYAYLADVDCDTEITSKSAPDSFEDSRWFTRGWTLQELIAPEDVIFLGSSWKRMGTKESLSEIISRMTNIPTSTLKGWALDETSAAARMSWASNRVTTRPEDRAYSLLGLFDVNMPLLYGEGEEKAFTRLQHEFLKFSEDETIFAWRADPDQSRSKPYWGLLAPSPSCFRDSQLCERSGATFHLDIHPTVITNRGIHIELPLVPMPGDGSQSVFLGFLQCVEVGRLVTIVLQRLSGLEKQYTRIAPDVLVTTVFRQSIAVIPKRRLTATFLLENMANACPPHNDRDFKTLLNDVSSKSQLIFIRPSPGESQPVTGFYFYPQARLSTQVEGTFAVRAERDHMSVWRVDKTTGMGPKAFFTITNRGGGFLHADRYHYQKFNEFRLGDPRHRWISGTFLLHISFAPEDGSSKKAWTRSTAVAVGFAPLPPNPFGTPPAYVQPWFGFYRNIDAGLGRGIFGNGPDQDVDLRFSQCVELPDSLHLTAGFTVTSRLNGIFYELNLRMEKSSQS</sequence>
<reference evidence="2" key="1">
    <citation type="journal article" date="2023" name="Mol. Phylogenet. Evol.">
        <title>Genome-scale phylogeny and comparative genomics of the fungal order Sordariales.</title>
        <authorList>
            <person name="Hensen N."/>
            <person name="Bonometti L."/>
            <person name="Westerberg I."/>
            <person name="Brannstrom I.O."/>
            <person name="Guillou S."/>
            <person name="Cros-Aarteil S."/>
            <person name="Calhoun S."/>
            <person name="Haridas S."/>
            <person name="Kuo A."/>
            <person name="Mondo S."/>
            <person name="Pangilinan J."/>
            <person name="Riley R."/>
            <person name="LaButti K."/>
            <person name="Andreopoulos B."/>
            <person name="Lipzen A."/>
            <person name="Chen C."/>
            <person name="Yan M."/>
            <person name="Daum C."/>
            <person name="Ng V."/>
            <person name="Clum A."/>
            <person name="Steindorff A."/>
            <person name="Ohm R.A."/>
            <person name="Martin F."/>
            <person name="Silar P."/>
            <person name="Natvig D.O."/>
            <person name="Lalanne C."/>
            <person name="Gautier V."/>
            <person name="Ament-Velasquez S.L."/>
            <person name="Kruys A."/>
            <person name="Hutchinson M.I."/>
            <person name="Powell A.J."/>
            <person name="Barry K."/>
            <person name="Miller A.N."/>
            <person name="Grigoriev I.V."/>
            <person name="Debuchy R."/>
            <person name="Gladieux P."/>
            <person name="Hiltunen Thoren M."/>
            <person name="Johannesson H."/>
        </authorList>
    </citation>
    <scope>NUCLEOTIDE SEQUENCE</scope>
    <source>
        <strain evidence="2">SMH4131-1</strain>
    </source>
</reference>
<dbReference type="PANTHER" id="PTHR10622:SF10">
    <property type="entry name" value="HET DOMAIN-CONTAINING PROTEIN"/>
    <property type="match status" value="1"/>
</dbReference>
<organism evidence="2 3">
    <name type="scientific">Cercophora scortea</name>
    <dbReference type="NCBI Taxonomy" id="314031"/>
    <lineage>
        <taxon>Eukaryota</taxon>
        <taxon>Fungi</taxon>
        <taxon>Dikarya</taxon>
        <taxon>Ascomycota</taxon>
        <taxon>Pezizomycotina</taxon>
        <taxon>Sordariomycetes</taxon>
        <taxon>Sordariomycetidae</taxon>
        <taxon>Sordariales</taxon>
        <taxon>Lasiosphaeriaceae</taxon>
        <taxon>Cercophora</taxon>
    </lineage>
</organism>
<dbReference type="PANTHER" id="PTHR10622">
    <property type="entry name" value="HET DOMAIN-CONTAINING PROTEIN"/>
    <property type="match status" value="1"/>
</dbReference>
<gene>
    <name evidence="2" type="ORF">B0T19DRAFT_416676</name>
</gene>
<dbReference type="InterPro" id="IPR010730">
    <property type="entry name" value="HET"/>
</dbReference>
<name>A0AAE0IXA8_9PEZI</name>
<comment type="caution">
    <text evidence="2">The sequence shown here is derived from an EMBL/GenBank/DDBJ whole genome shotgun (WGS) entry which is preliminary data.</text>
</comment>
<keyword evidence="3" id="KW-1185">Reference proteome</keyword>
<protein>
    <submittedName>
        <fullName evidence="2">Heterokaryon incompatibility protein-domain-containing protein</fullName>
    </submittedName>
</protein>
<dbReference type="Proteomes" id="UP001286456">
    <property type="component" value="Unassembled WGS sequence"/>
</dbReference>
<feature type="domain" description="Heterokaryon incompatibility" evidence="1">
    <location>
        <begin position="21"/>
        <end position="111"/>
    </location>
</feature>
<proteinExistence type="predicted"/>
<reference evidence="2" key="2">
    <citation type="submission" date="2023-06" db="EMBL/GenBank/DDBJ databases">
        <authorList>
            <consortium name="Lawrence Berkeley National Laboratory"/>
            <person name="Haridas S."/>
            <person name="Hensen N."/>
            <person name="Bonometti L."/>
            <person name="Westerberg I."/>
            <person name="Brannstrom I.O."/>
            <person name="Guillou S."/>
            <person name="Cros-Aarteil S."/>
            <person name="Calhoun S."/>
            <person name="Kuo A."/>
            <person name="Mondo S."/>
            <person name="Pangilinan J."/>
            <person name="Riley R."/>
            <person name="Labutti K."/>
            <person name="Andreopoulos B."/>
            <person name="Lipzen A."/>
            <person name="Chen C."/>
            <person name="Yanf M."/>
            <person name="Daum C."/>
            <person name="Ng V."/>
            <person name="Clum A."/>
            <person name="Steindorff A."/>
            <person name="Ohm R."/>
            <person name="Martin F."/>
            <person name="Silar P."/>
            <person name="Natvig D."/>
            <person name="Lalanne C."/>
            <person name="Gautier V."/>
            <person name="Ament-Velasquez S.L."/>
            <person name="Kruys A."/>
            <person name="Hutchinson M.I."/>
            <person name="Powell A.J."/>
            <person name="Barry K."/>
            <person name="Miller A.N."/>
            <person name="Grigoriev I.V."/>
            <person name="Debuchy R."/>
            <person name="Gladieux P."/>
            <person name="Thoren M.H."/>
            <person name="Johannesson H."/>
        </authorList>
    </citation>
    <scope>NUCLEOTIDE SEQUENCE</scope>
    <source>
        <strain evidence="2">SMH4131-1</strain>
    </source>
</reference>
<evidence type="ECO:0000313" key="3">
    <source>
        <dbReference type="Proteomes" id="UP001286456"/>
    </source>
</evidence>
<dbReference type="AlphaFoldDB" id="A0AAE0IXA8"/>
<dbReference type="Pfam" id="PF06985">
    <property type="entry name" value="HET"/>
    <property type="match status" value="1"/>
</dbReference>
<dbReference type="EMBL" id="JAUEPO010000002">
    <property type="protein sequence ID" value="KAK3332879.1"/>
    <property type="molecule type" value="Genomic_DNA"/>
</dbReference>
<evidence type="ECO:0000313" key="2">
    <source>
        <dbReference type="EMBL" id="KAK3332879.1"/>
    </source>
</evidence>
<accession>A0AAE0IXA8</accession>
<evidence type="ECO:0000259" key="1">
    <source>
        <dbReference type="Pfam" id="PF06985"/>
    </source>
</evidence>